<proteinExistence type="predicted"/>
<dbReference type="SUPFAM" id="SSF56042">
    <property type="entry name" value="PurM C-terminal domain-like"/>
    <property type="match status" value="1"/>
</dbReference>
<dbReference type="Gene3D" id="3.90.650.10">
    <property type="entry name" value="PurM-like C-terminal domain"/>
    <property type="match status" value="1"/>
</dbReference>
<accession>T1C1K6</accession>
<protein>
    <submittedName>
        <fullName evidence="2">Protein containing AIR synthase related protein</fullName>
    </submittedName>
</protein>
<organism evidence="2">
    <name type="scientific">mine drainage metagenome</name>
    <dbReference type="NCBI Taxonomy" id="410659"/>
    <lineage>
        <taxon>unclassified sequences</taxon>
        <taxon>metagenomes</taxon>
        <taxon>ecological metagenomes</taxon>
    </lineage>
</organism>
<dbReference type="InterPro" id="IPR010918">
    <property type="entry name" value="PurM-like_C_dom"/>
</dbReference>
<dbReference type="EMBL" id="AUZX01007337">
    <property type="protein sequence ID" value="EQD60020.1"/>
    <property type="molecule type" value="Genomic_DNA"/>
</dbReference>
<feature type="non-terminal residue" evidence="2">
    <location>
        <position position="1"/>
    </location>
</feature>
<feature type="domain" description="PurM-like C-terminal" evidence="1">
    <location>
        <begin position="1"/>
        <end position="46"/>
    </location>
</feature>
<name>T1C1K6_9ZZZZ</name>
<dbReference type="Pfam" id="PF02769">
    <property type="entry name" value="AIRS_C"/>
    <property type="match status" value="1"/>
</dbReference>
<evidence type="ECO:0000313" key="2">
    <source>
        <dbReference type="EMBL" id="EQD60020.1"/>
    </source>
</evidence>
<evidence type="ECO:0000259" key="1">
    <source>
        <dbReference type="Pfam" id="PF02769"/>
    </source>
</evidence>
<comment type="caution">
    <text evidence="2">The sequence shown here is derived from an EMBL/GenBank/DDBJ whole genome shotgun (WGS) entry which is preliminary data.</text>
</comment>
<reference evidence="2" key="2">
    <citation type="journal article" date="2014" name="ISME J.">
        <title>Microbial stratification in low pH oxic and suboxic macroscopic growths along an acid mine drainage.</title>
        <authorList>
            <person name="Mendez-Garcia C."/>
            <person name="Mesa V."/>
            <person name="Sprenger R.R."/>
            <person name="Richter M."/>
            <person name="Diez M.S."/>
            <person name="Solano J."/>
            <person name="Bargiela R."/>
            <person name="Golyshina O.V."/>
            <person name="Manteca A."/>
            <person name="Ramos J.L."/>
            <person name="Gallego J.R."/>
            <person name="Llorente I."/>
            <person name="Martins Dos Santos V.A."/>
            <person name="Jensen O.N."/>
            <person name="Pelaez A.I."/>
            <person name="Sanchez J."/>
            <person name="Ferrer M."/>
        </authorList>
    </citation>
    <scope>NUCLEOTIDE SEQUENCE</scope>
</reference>
<dbReference type="AlphaFoldDB" id="T1C1K6"/>
<gene>
    <name evidence="2" type="ORF">B1A_10305</name>
</gene>
<dbReference type="InterPro" id="IPR036676">
    <property type="entry name" value="PurM-like_C_sf"/>
</dbReference>
<sequence>WRTFNCGIGFVLLVDATQVAITRAWLARTGLAHWSIGEVVPARAGQPRVHIARR</sequence>
<reference evidence="2" key="1">
    <citation type="submission" date="2013-08" db="EMBL/GenBank/DDBJ databases">
        <authorList>
            <person name="Mendez C."/>
            <person name="Richter M."/>
            <person name="Ferrer M."/>
            <person name="Sanchez J."/>
        </authorList>
    </citation>
    <scope>NUCLEOTIDE SEQUENCE</scope>
</reference>